<dbReference type="PANTHER" id="PTHR12304">
    <property type="entry name" value="INOSINE-URIDINE PREFERRING NUCLEOSIDE HYDROLASE"/>
    <property type="match status" value="1"/>
</dbReference>
<dbReference type="Pfam" id="PF01156">
    <property type="entry name" value="IU_nuc_hydro"/>
    <property type="match status" value="1"/>
</dbReference>
<proteinExistence type="predicted"/>
<dbReference type="EMBL" id="JBHLTG010000008">
    <property type="protein sequence ID" value="MFC0681554.1"/>
    <property type="molecule type" value="Genomic_DNA"/>
</dbReference>
<evidence type="ECO:0000313" key="4">
    <source>
        <dbReference type="EMBL" id="MFC0681554.1"/>
    </source>
</evidence>
<evidence type="ECO:0000256" key="2">
    <source>
        <dbReference type="ARBA" id="ARBA00023295"/>
    </source>
</evidence>
<dbReference type="SUPFAM" id="SSF53590">
    <property type="entry name" value="Nucleoside hydrolase"/>
    <property type="match status" value="1"/>
</dbReference>
<dbReference type="GO" id="GO:0016787">
    <property type="term" value="F:hydrolase activity"/>
    <property type="evidence" value="ECO:0007669"/>
    <property type="project" value="UniProtKB-KW"/>
</dbReference>
<evidence type="ECO:0000256" key="1">
    <source>
        <dbReference type="ARBA" id="ARBA00022801"/>
    </source>
</evidence>
<feature type="domain" description="Inosine/uridine-preferring nucleoside hydrolase" evidence="3">
    <location>
        <begin position="97"/>
        <end position="189"/>
    </location>
</feature>
<dbReference type="InterPro" id="IPR023186">
    <property type="entry name" value="IUNH"/>
</dbReference>
<organism evidence="4 5">
    <name type="scientific">Lysobacter korlensis</name>
    <dbReference type="NCBI Taxonomy" id="553636"/>
    <lineage>
        <taxon>Bacteria</taxon>
        <taxon>Pseudomonadati</taxon>
        <taxon>Pseudomonadota</taxon>
        <taxon>Gammaproteobacteria</taxon>
        <taxon>Lysobacterales</taxon>
        <taxon>Lysobacteraceae</taxon>
        <taxon>Lysobacter</taxon>
    </lineage>
</organism>
<dbReference type="PANTHER" id="PTHR12304:SF4">
    <property type="entry name" value="URIDINE NUCLEOSIDASE"/>
    <property type="match status" value="1"/>
</dbReference>
<dbReference type="Gene3D" id="3.90.245.10">
    <property type="entry name" value="Ribonucleoside hydrolase-like"/>
    <property type="match status" value="1"/>
</dbReference>
<dbReference type="RefSeq" id="WP_386674384.1">
    <property type="nucleotide sequence ID" value="NZ_JBHLTG010000008.1"/>
</dbReference>
<dbReference type="InterPro" id="IPR001910">
    <property type="entry name" value="Inosine/uridine_hydrolase_dom"/>
</dbReference>
<protein>
    <submittedName>
        <fullName evidence="4">Nucleoside hydrolase</fullName>
    </submittedName>
</protein>
<keyword evidence="2" id="KW-0326">Glycosidase</keyword>
<keyword evidence="1 4" id="KW-0378">Hydrolase</keyword>
<evidence type="ECO:0000313" key="5">
    <source>
        <dbReference type="Proteomes" id="UP001589896"/>
    </source>
</evidence>
<dbReference type="Proteomes" id="UP001589896">
    <property type="component" value="Unassembled WGS sequence"/>
</dbReference>
<reference evidence="4 5" key="1">
    <citation type="submission" date="2024-09" db="EMBL/GenBank/DDBJ databases">
        <authorList>
            <person name="Sun Q."/>
            <person name="Mori K."/>
        </authorList>
    </citation>
    <scope>NUCLEOTIDE SEQUENCE [LARGE SCALE GENOMIC DNA]</scope>
    <source>
        <strain evidence="4 5">KCTC 23076</strain>
    </source>
</reference>
<accession>A0ABV6RX50</accession>
<dbReference type="InterPro" id="IPR036452">
    <property type="entry name" value="Ribo_hydro-like"/>
</dbReference>
<sequence>MQSYKRIPVRPTTRVIVDNDHAGDPDGLVALAHQLLIEATEVTAVIGTSIKTRPDSYVEAGSAQRAADELLDRLAPAHRPPTYLDASARLQDLDDVPPGAQAIIDEALRADDRPLVVTCGGPLTNVAAALKSEPSIADRMTVAWIGGNGYPDGGWEYNLSIDVPAAQVVFNDSTVPIWQFPQPTYRQCLWSIAEMEWELTSAGEFGAWLYERFTSPPDFVQLQGIWPMGDSPVVMATGLGSESSLLRTIDRPWIADDLAYQVHPGGGQITLYETVDFRLIIADFVARLRLADRQR</sequence>
<evidence type="ECO:0000259" key="3">
    <source>
        <dbReference type="Pfam" id="PF01156"/>
    </source>
</evidence>
<gene>
    <name evidence="4" type="ORF">ACFFGH_27310</name>
</gene>
<name>A0ABV6RX50_9GAMM</name>
<comment type="caution">
    <text evidence="4">The sequence shown here is derived from an EMBL/GenBank/DDBJ whole genome shotgun (WGS) entry which is preliminary data.</text>
</comment>
<keyword evidence="5" id="KW-1185">Reference proteome</keyword>